<proteinExistence type="predicted"/>
<organism evidence="2 3">
    <name type="scientific">Pseudoalteromonas haloplanktis</name>
    <name type="common">Alteromonas haloplanktis</name>
    <dbReference type="NCBI Taxonomy" id="228"/>
    <lineage>
        <taxon>Bacteria</taxon>
        <taxon>Pseudomonadati</taxon>
        <taxon>Pseudomonadota</taxon>
        <taxon>Gammaproteobacteria</taxon>
        <taxon>Alteromonadales</taxon>
        <taxon>Pseudoalteromonadaceae</taxon>
        <taxon>Pseudoalteromonas</taxon>
    </lineage>
</organism>
<dbReference type="EMBL" id="JAVIFY010000004">
    <property type="protein sequence ID" value="MDQ9091420.1"/>
    <property type="molecule type" value="Genomic_DNA"/>
</dbReference>
<dbReference type="Pfam" id="PF18735">
    <property type="entry name" value="HEPN_RiboL-PSP"/>
    <property type="match status" value="1"/>
</dbReference>
<evidence type="ECO:0000313" key="3">
    <source>
        <dbReference type="Proteomes" id="UP001226574"/>
    </source>
</evidence>
<keyword evidence="3" id="KW-1185">Reference proteome</keyword>
<comment type="caution">
    <text evidence="2">The sequence shown here is derived from an EMBL/GenBank/DDBJ whole genome shotgun (WGS) entry which is preliminary data.</text>
</comment>
<sequence length="201" mass="23172">MTDLDKIFTMIGKKTPFHNFRKNLYRIDVIHKISEDLKQNDCDQLDYKGLLLNQAYLIYMVASWQGFVENLAKRYFTFVVNDTKNTAVLKVMEQKMERSIAGFNTPSANGINTLFKEVFGLDNIMSQVTSGELDNKNTKKKLNKLLNCRHEIAHEAFCKSDELTDDILISYRKFLLELAVNLEDTLVKELGESLNGFVSNR</sequence>
<name>A0ABU1BAL4_PSEHA</name>
<dbReference type="RefSeq" id="WP_309038724.1">
    <property type="nucleotide sequence ID" value="NZ_JAVIFY010000004.1"/>
</dbReference>
<evidence type="ECO:0000259" key="1">
    <source>
        <dbReference type="Pfam" id="PF18735"/>
    </source>
</evidence>
<gene>
    <name evidence="2" type="ORF">RC083_07440</name>
</gene>
<reference evidence="2 3" key="1">
    <citation type="submission" date="2023-08" db="EMBL/GenBank/DDBJ databases">
        <title>Pseudoalteromonas haloplanktis LL1 genome.</title>
        <authorList>
            <person name="Wu S."/>
        </authorList>
    </citation>
    <scope>NUCLEOTIDE SEQUENCE [LARGE SCALE GENOMIC DNA]</scope>
    <source>
        <strain evidence="2 3">LL1</strain>
    </source>
</reference>
<accession>A0ABU1BAL4</accession>
<dbReference type="InterPro" id="IPR041519">
    <property type="entry name" value="HEPN_RiboL-PSP"/>
</dbReference>
<dbReference type="Proteomes" id="UP001226574">
    <property type="component" value="Unassembled WGS sequence"/>
</dbReference>
<evidence type="ECO:0000313" key="2">
    <source>
        <dbReference type="EMBL" id="MDQ9091420.1"/>
    </source>
</evidence>
<protein>
    <submittedName>
        <fullName evidence="2">HEPN domain-containing protein</fullName>
    </submittedName>
</protein>
<feature type="domain" description="RiboL-PSP-HEPN" evidence="1">
    <location>
        <begin position="32"/>
        <end position="187"/>
    </location>
</feature>